<proteinExistence type="predicted"/>
<dbReference type="AlphaFoldDB" id="A0A699H904"/>
<reference evidence="2" key="1">
    <citation type="journal article" date="2019" name="Sci. Rep.">
        <title>Draft genome of Tanacetum cinerariifolium, the natural source of mosquito coil.</title>
        <authorList>
            <person name="Yamashiro T."/>
            <person name="Shiraishi A."/>
            <person name="Satake H."/>
            <person name="Nakayama K."/>
        </authorList>
    </citation>
    <scope>NUCLEOTIDE SEQUENCE</scope>
</reference>
<feature type="compositionally biased region" description="Basic and acidic residues" evidence="1">
    <location>
        <begin position="425"/>
        <end position="436"/>
    </location>
</feature>
<dbReference type="EMBL" id="BKCJ010121692">
    <property type="protein sequence ID" value="GEX65723.1"/>
    <property type="molecule type" value="Genomic_DNA"/>
</dbReference>
<feature type="region of interest" description="Disordered" evidence="1">
    <location>
        <begin position="111"/>
        <end position="137"/>
    </location>
</feature>
<evidence type="ECO:0000256" key="1">
    <source>
        <dbReference type="SAM" id="MobiDB-lite"/>
    </source>
</evidence>
<feature type="compositionally biased region" description="Basic residues" evidence="1">
    <location>
        <begin position="111"/>
        <end position="129"/>
    </location>
</feature>
<evidence type="ECO:0008006" key="3">
    <source>
        <dbReference type="Google" id="ProtNLM"/>
    </source>
</evidence>
<dbReference type="PANTHER" id="PTHR48449:SF1">
    <property type="entry name" value="DUF1985 DOMAIN-CONTAINING PROTEIN"/>
    <property type="match status" value="1"/>
</dbReference>
<feature type="region of interest" description="Disordered" evidence="1">
    <location>
        <begin position="280"/>
        <end position="305"/>
    </location>
</feature>
<comment type="caution">
    <text evidence="2">The sequence shown here is derived from an EMBL/GenBank/DDBJ whole genome shotgun (WGS) entry which is preliminary data.</text>
</comment>
<accession>A0A699H904</accession>
<sequence length="631" mass="69944">MSSTVELSKYLDLDVEDNDNHLLNYVLHHQRPQLSKSIDSNLVFDIAGHTLLFERSEFSLVTGFACEKLVFPEYMDDCIPPFLRSVFLDKAKNLENKASLGKAAQGKAAKGKGVKVKAGKGKDVKRKAAQGKAAQPTDIGDTHSVTILDLISSIWDDEKWKKLSVEDSIQTLTPTSKKNPSKLPTYSIYGFAWAFKVWILESFPNSYHWWSKESEVIPRCLAWTRRKGFEKQNYPELFGPDSNLITQIRPDLKERYENWCRKTYDYVACKKRYEQVDDQNAFTRDDEPKAEQDGSGASDRVSVGAKFEETKSTREVALEEELDLWKSRYVELESYYKILEASVEIARKNSPGLSFPTSNAKDMSVCDDIDEADVAADNNAKATSVHDDATSVHDDVGVPDAVAYDNAKATSVCDDINEADAAADDNAKATSVHDDVGVPDAASDDNAKATSVCDDINEADAATDDNAKAMSVHDNVGVPDAAANDNAKDVHEIINHTDPPIHGFQIMLWGGLEKKGYGLDKAKANREVVSAADNGEVVKETQQPDSHENEERDSVIRLPAYYWKLLKGNPHCALGRGSQSIGLVDVAFQAKACRLGYFLSILLQSSNTVWPRGLDIQGYHLPRGVGRHRNV</sequence>
<gene>
    <name evidence="2" type="ORF">Tci_337698</name>
</gene>
<dbReference type="PANTHER" id="PTHR48449">
    <property type="entry name" value="DUF1985 DOMAIN-CONTAINING PROTEIN"/>
    <property type="match status" value="1"/>
</dbReference>
<organism evidence="2">
    <name type="scientific">Tanacetum cinerariifolium</name>
    <name type="common">Dalmatian daisy</name>
    <name type="synonym">Chrysanthemum cinerariifolium</name>
    <dbReference type="NCBI Taxonomy" id="118510"/>
    <lineage>
        <taxon>Eukaryota</taxon>
        <taxon>Viridiplantae</taxon>
        <taxon>Streptophyta</taxon>
        <taxon>Embryophyta</taxon>
        <taxon>Tracheophyta</taxon>
        <taxon>Spermatophyta</taxon>
        <taxon>Magnoliopsida</taxon>
        <taxon>eudicotyledons</taxon>
        <taxon>Gunneridae</taxon>
        <taxon>Pentapetalae</taxon>
        <taxon>asterids</taxon>
        <taxon>campanulids</taxon>
        <taxon>Asterales</taxon>
        <taxon>Asteraceae</taxon>
        <taxon>Asteroideae</taxon>
        <taxon>Anthemideae</taxon>
        <taxon>Anthemidinae</taxon>
        <taxon>Tanacetum</taxon>
    </lineage>
</organism>
<evidence type="ECO:0000313" key="2">
    <source>
        <dbReference type="EMBL" id="GEX65723.1"/>
    </source>
</evidence>
<feature type="compositionally biased region" description="Basic and acidic residues" evidence="1">
    <location>
        <begin position="283"/>
        <end position="292"/>
    </location>
</feature>
<protein>
    <recommendedName>
        <fullName evidence="3">Phospholipase-like protein</fullName>
    </recommendedName>
</protein>
<feature type="region of interest" description="Disordered" evidence="1">
    <location>
        <begin position="424"/>
        <end position="446"/>
    </location>
</feature>
<name>A0A699H904_TANCI</name>